<evidence type="ECO:0000313" key="1">
    <source>
        <dbReference type="EMBL" id="CRK16006.1"/>
    </source>
</evidence>
<keyword evidence="2" id="KW-1185">Reference proteome</keyword>
<dbReference type="InterPro" id="IPR022198">
    <property type="entry name" value="DUF3723"/>
</dbReference>
<evidence type="ECO:0000313" key="2">
    <source>
        <dbReference type="Proteomes" id="UP000044602"/>
    </source>
</evidence>
<reference evidence="1 2" key="1">
    <citation type="submission" date="2015-05" db="EMBL/GenBank/DDBJ databases">
        <authorList>
            <person name="Wang D.B."/>
            <person name="Wang M."/>
        </authorList>
    </citation>
    <scope>NUCLEOTIDE SEQUENCE [LARGE SCALE GENOMIC DNA]</scope>
    <source>
        <strain evidence="1">VL1</strain>
    </source>
</reference>
<name>A0A0G4L217_VERLO</name>
<gene>
    <name evidence="1" type="ORF">BN1708_011637</name>
</gene>
<feature type="non-terminal residue" evidence="1">
    <location>
        <position position="408"/>
    </location>
</feature>
<dbReference type="STRING" id="100787.A0A0G4L217"/>
<organism evidence="1 2">
    <name type="scientific">Verticillium longisporum</name>
    <name type="common">Verticillium dahliae var. longisporum</name>
    <dbReference type="NCBI Taxonomy" id="100787"/>
    <lineage>
        <taxon>Eukaryota</taxon>
        <taxon>Fungi</taxon>
        <taxon>Dikarya</taxon>
        <taxon>Ascomycota</taxon>
        <taxon>Pezizomycotina</taxon>
        <taxon>Sordariomycetes</taxon>
        <taxon>Hypocreomycetidae</taxon>
        <taxon>Glomerellales</taxon>
        <taxon>Plectosphaerellaceae</taxon>
        <taxon>Verticillium</taxon>
    </lineage>
</organism>
<feature type="non-terminal residue" evidence="1">
    <location>
        <position position="1"/>
    </location>
</feature>
<sequence>HIRETGRAHLKLLNPNITESVEIAIARTSLKYLSRQIEAEKSLKHLGTVSVSLDALSFPQKDISSELRYALIDEYTNEKKPDDSEFYYKIRELQGRFGTKNLYFEIQYTIRRLTREDVEAIQLSAPSASAEDAERLHGRIKGATKDYLTPSLFGFFENLKYLQGPSDCIKLIVRPRRRDTIQSALEEVFSEPLPPAVRYPVQTSNASFKIAHPNISDQFNIIYRQLWLFALREYRDMPKQSKRKLAGVKEGEVNSTVLFSFASLAEDFSFRTEQTQELQRRNPDQEITLRFLHTIRKPDQYNFENLNDSVAQVIHVISKAEPLPQHDIMELDVDNVAVALPTRCRVPNDLDQRRDKSSMFLHKLHKPITLQGTSLTSLFIQRSVYFSFFGKTINIDISNLQEFPESHP</sequence>
<accession>A0A0G4L217</accession>
<proteinExistence type="predicted"/>
<dbReference type="AlphaFoldDB" id="A0A0G4L217"/>
<protein>
    <submittedName>
        <fullName evidence="1">Uncharacterized protein</fullName>
    </submittedName>
</protein>
<dbReference type="Proteomes" id="UP000044602">
    <property type="component" value="Unassembled WGS sequence"/>
</dbReference>
<dbReference type="EMBL" id="CVQH01007113">
    <property type="protein sequence ID" value="CRK16006.1"/>
    <property type="molecule type" value="Genomic_DNA"/>
</dbReference>
<dbReference type="Pfam" id="PF12520">
    <property type="entry name" value="DUF3723"/>
    <property type="match status" value="2"/>
</dbReference>